<dbReference type="GO" id="GO:0004123">
    <property type="term" value="F:cystathionine gamma-lyase activity"/>
    <property type="evidence" value="ECO:0007669"/>
    <property type="project" value="TreeGrafter"/>
</dbReference>
<dbReference type="Gene3D" id="3.90.1150.10">
    <property type="entry name" value="Aspartate Aminotransferase, domain 1"/>
    <property type="match status" value="1"/>
</dbReference>
<keyword evidence="8" id="KW-1185">Reference proteome</keyword>
<dbReference type="EMBL" id="CP031165">
    <property type="protein sequence ID" value="AXV09386.1"/>
    <property type="molecule type" value="Genomic_DNA"/>
</dbReference>
<accession>A0A346Y4I9</accession>
<name>A0A346Y4I9_9ACTN</name>
<dbReference type="GO" id="GO:0019343">
    <property type="term" value="P:cysteine biosynthetic process via cystathionine"/>
    <property type="evidence" value="ECO:0007669"/>
    <property type="project" value="TreeGrafter"/>
</dbReference>
<dbReference type="GO" id="GO:0003962">
    <property type="term" value="F:cystathionine gamma-synthase activity"/>
    <property type="evidence" value="ECO:0007669"/>
    <property type="project" value="TreeGrafter"/>
</dbReference>
<evidence type="ECO:0000256" key="6">
    <source>
        <dbReference type="SAM" id="MobiDB-lite"/>
    </source>
</evidence>
<sequence length="374" mass="38804">MPMSHSSSHTRATVAVAAGRPDRVPGNPLSQPPEFASVRHAPTPSEYGRYTNTSFDAVEAAIGALEGGTAVVFASGMAAISALVEVAVRGRPGLVQPLDGYHGTRALLDATTGLLTDSVDVANTEAFLDALPIGGVAWVESPTNPLITVADLGALADGVAAKDGMLVVDSTAASPVVQRPLELGADVVVHSVTKFLAGHSDLLMGAVVTRNEQLVEALRAHRGLHGAIPGPMDCFLALRGIRTLDVRVQRGQANALELARRLDAHPLVQRVHYPGLPTDPGHEVATRQMDGYGALLSFVLPTAEAADTVCAAAELIVYATSLGGVESSMERRNRQPGEEATHPGLIRLSVGIEDVEDLWADLSAGLDAAADAAG</sequence>
<dbReference type="InterPro" id="IPR015422">
    <property type="entry name" value="PyrdxlP-dep_Trfase_small"/>
</dbReference>
<dbReference type="PIRSF" id="PIRSF001434">
    <property type="entry name" value="CGS"/>
    <property type="match status" value="1"/>
</dbReference>
<dbReference type="GO" id="GO:0030170">
    <property type="term" value="F:pyridoxal phosphate binding"/>
    <property type="evidence" value="ECO:0007669"/>
    <property type="project" value="InterPro"/>
</dbReference>
<dbReference type="Pfam" id="PF01053">
    <property type="entry name" value="Cys_Met_Meta_PP"/>
    <property type="match status" value="1"/>
</dbReference>
<dbReference type="PANTHER" id="PTHR11808:SF15">
    <property type="entry name" value="CYSTATHIONINE GAMMA-LYASE"/>
    <property type="match status" value="1"/>
</dbReference>
<evidence type="ECO:0000256" key="3">
    <source>
        <dbReference type="ARBA" id="ARBA00022898"/>
    </source>
</evidence>
<dbReference type="Gene3D" id="3.40.640.10">
    <property type="entry name" value="Type I PLP-dependent aspartate aminotransferase-like (Major domain)"/>
    <property type="match status" value="1"/>
</dbReference>
<feature type="compositionally biased region" description="Polar residues" evidence="6">
    <location>
        <begin position="1"/>
        <end position="11"/>
    </location>
</feature>
<dbReference type="Proteomes" id="UP000264006">
    <property type="component" value="Chromosome"/>
</dbReference>
<reference evidence="7 8" key="1">
    <citation type="submission" date="2018-09" db="EMBL/GenBank/DDBJ databases">
        <title>Complete genome sequence of Euzebya sp. DY32-46 isolated from seawater of Pacific Ocean.</title>
        <authorList>
            <person name="Xu L."/>
            <person name="Wu Y.-H."/>
            <person name="Xu X.-W."/>
        </authorList>
    </citation>
    <scope>NUCLEOTIDE SEQUENCE [LARGE SCALE GENOMIC DNA]</scope>
    <source>
        <strain evidence="7 8">DY32-46</strain>
    </source>
</reference>
<proteinExistence type="inferred from homology"/>
<dbReference type="SUPFAM" id="SSF53383">
    <property type="entry name" value="PLP-dependent transferases"/>
    <property type="match status" value="1"/>
</dbReference>
<dbReference type="InterPro" id="IPR015424">
    <property type="entry name" value="PyrdxlP-dep_Trfase"/>
</dbReference>
<gene>
    <name evidence="7" type="ORF">DVS28_a4725</name>
</gene>
<dbReference type="KEGG" id="euz:DVS28_a4725"/>
<dbReference type="AlphaFoldDB" id="A0A346Y4I9"/>
<dbReference type="PANTHER" id="PTHR11808">
    <property type="entry name" value="TRANS-SULFURATION ENZYME FAMILY MEMBER"/>
    <property type="match status" value="1"/>
</dbReference>
<evidence type="ECO:0000256" key="5">
    <source>
        <dbReference type="RuleBase" id="RU362118"/>
    </source>
</evidence>
<organism evidence="7 8">
    <name type="scientific">Euzebya pacifica</name>
    <dbReference type="NCBI Taxonomy" id="1608957"/>
    <lineage>
        <taxon>Bacteria</taxon>
        <taxon>Bacillati</taxon>
        <taxon>Actinomycetota</taxon>
        <taxon>Nitriliruptoria</taxon>
        <taxon>Euzebyales</taxon>
    </lineage>
</organism>
<feature type="region of interest" description="Disordered" evidence="6">
    <location>
        <begin position="1"/>
        <end position="43"/>
    </location>
</feature>
<dbReference type="InterPro" id="IPR000277">
    <property type="entry name" value="Cys/Met-Metab_PyrdxlP-dep_enz"/>
</dbReference>
<evidence type="ECO:0000313" key="7">
    <source>
        <dbReference type="EMBL" id="AXV09386.1"/>
    </source>
</evidence>
<dbReference type="GO" id="GO:0005737">
    <property type="term" value="C:cytoplasm"/>
    <property type="evidence" value="ECO:0007669"/>
    <property type="project" value="TreeGrafter"/>
</dbReference>
<comment type="similarity">
    <text evidence="2 5">Belongs to the trans-sulfuration enzymes family.</text>
</comment>
<evidence type="ECO:0000256" key="4">
    <source>
        <dbReference type="PIRSR" id="PIRSR001434-2"/>
    </source>
</evidence>
<dbReference type="InterPro" id="IPR015421">
    <property type="entry name" value="PyrdxlP-dep_Trfase_major"/>
</dbReference>
<comment type="cofactor">
    <cofactor evidence="1 5">
        <name>pyridoxal 5'-phosphate</name>
        <dbReference type="ChEBI" id="CHEBI:597326"/>
    </cofactor>
</comment>
<evidence type="ECO:0000256" key="1">
    <source>
        <dbReference type="ARBA" id="ARBA00001933"/>
    </source>
</evidence>
<dbReference type="GO" id="GO:0019346">
    <property type="term" value="P:transsulfuration"/>
    <property type="evidence" value="ECO:0007669"/>
    <property type="project" value="InterPro"/>
</dbReference>
<keyword evidence="3 4" id="KW-0663">Pyridoxal phosphate</keyword>
<evidence type="ECO:0000313" key="8">
    <source>
        <dbReference type="Proteomes" id="UP000264006"/>
    </source>
</evidence>
<evidence type="ECO:0000256" key="2">
    <source>
        <dbReference type="ARBA" id="ARBA00009077"/>
    </source>
</evidence>
<protein>
    <submittedName>
        <fullName evidence="7">Cystathionine gamma-synthase</fullName>
    </submittedName>
</protein>
<feature type="modified residue" description="N6-(pyridoxal phosphate)lysine" evidence="4">
    <location>
        <position position="194"/>
    </location>
</feature>